<comment type="caution">
    <text evidence="1">The sequence shown here is derived from an EMBL/GenBank/DDBJ whole genome shotgun (WGS) entry which is preliminary data.</text>
</comment>
<proteinExistence type="predicted"/>
<evidence type="ECO:0000313" key="2">
    <source>
        <dbReference type="Proteomes" id="UP000634522"/>
    </source>
</evidence>
<name>A0ABX1NMU1_9RHOO</name>
<dbReference type="EMBL" id="WTVS01000092">
    <property type="protein sequence ID" value="NMG00684.1"/>
    <property type="molecule type" value="Genomic_DNA"/>
</dbReference>
<reference evidence="1 2" key="1">
    <citation type="submission" date="2019-12" db="EMBL/GenBank/DDBJ databases">
        <title>Comparative genomics gives insights into the taxonomy of the Azoarcus-Aromatoleum group and reveals separate origins of nif in the plant-associated Azoarcus and non-plant-associated Aromatoleum sub-groups.</title>
        <authorList>
            <person name="Lafos M."/>
            <person name="Maluk M."/>
            <person name="Batista M."/>
            <person name="Junghare M."/>
            <person name="Carmona M."/>
            <person name="Faoro H."/>
            <person name="Cruz L.M."/>
            <person name="Battistoni F."/>
            <person name="De Souza E."/>
            <person name="Pedrosa F."/>
            <person name="Chen W.-M."/>
            <person name="Poole P.S."/>
            <person name="Dixon R.A."/>
            <person name="James E.K."/>
        </authorList>
    </citation>
    <scope>NUCLEOTIDE SEQUENCE [LARGE SCALE GENOMIC DNA]</scope>
    <source>
        <strain evidence="1 2">T</strain>
    </source>
</reference>
<keyword evidence="2" id="KW-1185">Reference proteome</keyword>
<dbReference type="RefSeq" id="WP_256223116.1">
    <property type="nucleotide sequence ID" value="NZ_WTVS01000092.1"/>
</dbReference>
<dbReference type="Proteomes" id="UP000634522">
    <property type="component" value="Unassembled WGS sequence"/>
</dbReference>
<organism evidence="1 2">
    <name type="scientific">Aromatoleum toluolicum</name>
    <dbReference type="NCBI Taxonomy" id="90060"/>
    <lineage>
        <taxon>Bacteria</taxon>
        <taxon>Pseudomonadati</taxon>
        <taxon>Pseudomonadota</taxon>
        <taxon>Betaproteobacteria</taxon>
        <taxon>Rhodocyclales</taxon>
        <taxon>Rhodocyclaceae</taxon>
        <taxon>Aromatoleum</taxon>
    </lineage>
</organism>
<protein>
    <submittedName>
        <fullName evidence="1">Uncharacterized protein</fullName>
    </submittedName>
</protein>
<evidence type="ECO:0000313" key="1">
    <source>
        <dbReference type="EMBL" id="NMG00684.1"/>
    </source>
</evidence>
<gene>
    <name evidence="1" type="ORF">GPA27_25205</name>
</gene>
<accession>A0ABX1NMU1</accession>
<sequence length="108" mass="11832">MTIRIDCGESWRVSSWDGPVAGQAGASAPPEVEIFIGTNIRDAARNFPEGTADRPGLRSMHDLAIFSVDTPAVRGHRILRGLCYRGFDVANNWTGCHGNLHWIAMRAL</sequence>